<organism evidence="1">
    <name type="scientific">bioreactor metagenome</name>
    <dbReference type="NCBI Taxonomy" id="1076179"/>
    <lineage>
        <taxon>unclassified sequences</taxon>
        <taxon>metagenomes</taxon>
        <taxon>ecological metagenomes</taxon>
    </lineage>
</organism>
<reference evidence="1" key="1">
    <citation type="submission" date="2019-08" db="EMBL/GenBank/DDBJ databases">
        <authorList>
            <person name="Kucharzyk K."/>
            <person name="Murdoch R.W."/>
            <person name="Higgins S."/>
            <person name="Loffler F."/>
        </authorList>
    </citation>
    <scope>NUCLEOTIDE SEQUENCE</scope>
</reference>
<dbReference type="AlphaFoldDB" id="A0A645AP50"/>
<dbReference type="EMBL" id="VSSQ01014984">
    <property type="protein sequence ID" value="MPM54827.1"/>
    <property type="molecule type" value="Genomic_DNA"/>
</dbReference>
<name>A0A645AP50_9ZZZZ</name>
<sequence length="89" mass="10566">MFSTLNNYILEGMPCDRVQKLIQAEEHIVRWINTSCVHRGNFERANADINLFYKLRFLYLKGFVASANEGYKFFETNNEDDYIYNIEKA</sequence>
<comment type="caution">
    <text evidence="1">The sequence shown here is derived from an EMBL/GenBank/DDBJ whole genome shotgun (WGS) entry which is preliminary data.</text>
</comment>
<proteinExistence type="predicted"/>
<protein>
    <submittedName>
        <fullName evidence="1">Uncharacterized protein</fullName>
    </submittedName>
</protein>
<gene>
    <name evidence="1" type="ORF">SDC9_101609</name>
</gene>
<accession>A0A645AP50</accession>
<evidence type="ECO:0000313" key="1">
    <source>
        <dbReference type="EMBL" id="MPM54827.1"/>
    </source>
</evidence>